<evidence type="ECO:0008006" key="3">
    <source>
        <dbReference type="Google" id="ProtNLM"/>
    </source>
</evidence>
<name>A0ABP7NJ89_9MICO</name>
<accession>A0ABP7NJ89</accession>
<proteinExistence type="predicted"/>
<dbReference type="Proteomes" id="UP001501591">
    <property type="component" value="Unassembled WGS sequence"/>
</dbReference>
<dbReference type="RefSeq" id="WP_344820273.1">
    <property type="nucleotide sequence ID" value="NZ_BAABCP010000002.1"/>
</dbReference>
<reference evidence="2" key="1">
    <citation type="journal article" date="2019" name="Int. J. Syst. Evol. Microbiol.">
        <title>The Global Catalogue of Microorganisms (GCM) 10K type strain sequencing project: providing services to taxonomists for standard genome sequencing and annotation.</title>
        <authorList>
            <consortium name="The Broad Institute Genomics Platform"/>
            <consortium name="The Broad Institute Genome Sequencing Center for Infectious Disease"/>
            <person name="Wu L."/>
            <person name="Ma J."/>
        </authorList>
    </citation>
    <scope>NUCLEOTIDE SEQUENCE [LARGE SCALE GENOMIC DNA]</scope>
    <source>
        <strain evidence="2">JCM 17024</strain>
    </source>
</reference>
<comment type="caution">
    <text evidence="1">The sequence shown here is derived from an EMBL/GenBank/DDBJ whole genome shotgun (WGS) entry which is preliminary data.</text>
</comment>
<keyword evidence="2" id="KW-1185">Reference proteome</keyword>
<dbReference type="EMBL" id="BAABCP010000002">
    <property type="protein sequence ID" value="GAA3948192.1"/>
    <property type="molecule type" value="Genomic_DNA"/>
</dbReference>
<evidence type="ECO:0000313" key="1">
    <source>
        <dbReference type="EMBL" id="GAA3948192.1"/>
    </source>
</evidence>
<protein>
    <recommendedName>
        <fullName evidence="3">PD-(D/E)XK endonuclease-like domain-containing protein</fullName>
    </recommendedName>
</protein>
<evidence type="ECO:0000313" key="2">
    <source>
        <dbReference type="Proteomes" id="UP001501591"/>
    </source>
</evidence>
<gene>
    <name evidence="1" type="ORF">GCM10022383_27450</name>
</gene>
<organism evidence="1 2">
    <name type="scientific">Microbacterium soli</name>
    <dbReference type="NCBI Taxonomy" id="446075"/>
    <lineage>
        <taxon>Bacteria</taxon>
        <taxon>Bacillati</taxon>
        <taxon>Actinomycetota</taxon>
        <taxon>Actinomycetes</taxon>
        <taxon>Micrococcales</taxon>
        <taxon>Microbacteriaceae</taxon>
        <taxon>Microbacterium</taxon>
    </lineage>
</organism>
<sequence length="268" mass="30094">MGAQAEMKGIAAGRFRRRQFGRGHAYYLDGEKLDGVTTMLGDGVRKKALEEWAGNVTADYAVDHWDELAQMPFSQRLATLKKARYEVRDAAARRGTEVHRLAELTVQGDEVAVPDELAGHVESAVRFMDEWQVEHIVTEASCCNIDERLGGTLDLIFRSPLFPGRVFLADWKTSKDIYGEVAFQLECYGRSDFYLDADGNEQSMAALGITDHVAIHIRSDGYTVYPMERGEQVWRIAKTIIQNARNTRDSDRIRSLRGDAMYLPGVAA</sequence>